<proteinExistence type="predicted"/>
<dbReference type="Pfam" id="PF24764">
    <property type="entry name" value="rva_4"/>
    <property type="match status" value="1"/>
</dbReference>
<protein>
    <recommendedName>
        <fullName evidence="1">Integrase core domain-containing protein</fullName>
    </recommendedName>
</protein>
<dbReference type="EMBL" id="MCGO01000054">
    <property type="protein sequence ID" value="ORY36634.1"/>
    <property type="molecule type" value="Genomic_DNA"/>
</dbReference>
<evidence type="ECO:0000313" key="2">
    <source>
        <dbReference type="EMBL" id="ORY36634.1"/>
    </source>
</evidence>
<dbReference type="OrthoDB" id="2339289at2759"/>
<reference evidence="2 3" key="1">
    <citation type="submission" date="2016-07" db="EMBL/GenBank/DDBJ databases">
        <title>Pervasive Adenine N6-methylation of Active Genes in Fungi.</title>
        <authorList>
            <consortium name="DOE Joint Genome Institute"/>
            <person name="Mondo S.J."/>
            <person name="Dannebaum R.O."/>
            <person name="Kuo R.C."/>
            <person name="Labutti K."/>
            <person name="Haridas S."/>
            <person name="Kuo A."/>
            <person name="Salamov A."/>
            <person name="Ahrendt S.R."/>
            <person name="Lipzen A."/>
            <person name="Sullivan W."/>
            <person name="Andreopoulos W.B."/>
            <person name="Clum A."/>
            <person name="Lindquist E."/>
            <person name="Daum C."/>
            <person name="Ramamoorthy G.K."/>
            <person name="Gryganskyi A."/>
            <person name="Culley D."/>
            <person name="Magnuson J.K."/>
            <person name="James T.Y."/>
            <person name="O'Malley M.A."/>
            <person name="Stajich J.E."/>
            <person name="Spatafora J.W."/>
            <person name="Visel A."/>
            <person name="Grigoriev I.V."/>
        </authorList>
    </citation>
    <scope>NUCLEOTIDE SEQUENCE [LARGE SCALE GENOMIC DNA]</scope>
    <source>
        <strain evidence="2 3">JEL800</strain>
    </source>
</reference>
<dbReference type="AlphaFoldDB" id="A0A1Y2BPF8"/>
<gene>
    <name evidence="2" type="ORF">BCR33DRAFT_474478</name>
</gene>
<comment type="caution">
    <text evidence="2">The sequence shown here is derived from an EMBL/GenBank/DDBJ whole genome shotgun (WGS) entry which is preliminary data.</text>
</comment>
<accession>A0A1Y2BPF8</accession>
<feature type="domain" description="Integrase core" evidence="1">
    <location>
        <begin position="1"/>
        <end position="107"/>
    </location>
</feature>
<dbReference type="PANTHER" id="PTHR46791">
    <property type="entry name" value="EXPRESSED PROTEIN"/>
    <property type="match status" value="1"/>
</dbReference>
<sequence length="229" mass="26869">MLEARGAGRGSIIAGRSNHNQRIERMNLDLRKQVLSTFENTFYDLEESRELSVHNSWEVWVLHQVYTPRIQEKLDWFIAAHNNSKKRMHQQMTPRQIFELGVLMRRGTTPAGQEFDSSLIQSDGIERFGEDNHTRHRAARYPETVRIPDGVNFSPYERKYRARVNRVKCPLSPDRLVLFNQVWMPKFRNDDGNQGKTIFVECKMWVESMMDNFEDDPNFNESSDGSGEE</sequence>
<dbReference type="STRING" id="329046.A0A1Y2BPF8"/>
<evidence type="ECO:0000259" key="1">
    <source>
        <dbReference type="Pfam" id="PF24764"/>
    </source>
</evidence>
<organism evidence="2 3">
    <name type="scientific">Rhizoclosmatium globosum</name>
    <dbReference type="NCBI Taxonomy" id="329046"/>
    <lineage>
        <taxon>Eukaryota</taxon>
        <taxon>Fungi</taxon>
        <taxon>Fungi incertae sedis</taxon>
        <taxon>Chytridiomycota</taxon>
        <taxon>Chytridiomycota incertae sedis</taxon>
        <taxon>Chytridiomycetes</taxon>
        <taxon>Chytridiales</taxon>
        <taxon>Chytriomycetaceae</taxon>
        <taxon>Rhizoclosmatium</taxon>
    </lineage>
</organism>
<dbReference type="PANTHER" id="PTHR46791:SF5">
    <property type="entry name" value="CLR5 DOMAIN-CONTAINING PROTEIN-RELATED"/>
    <property type="match status" value="1"/>
</dbReference>
<name>A0A1Y2BPF8_9FUNG</name>
<dbReference type="Proteomes" id="UP000193642">
    <property type="component" value="Unassembled WGS sequence"/>
</dbReference>
<evidence type="ECO:0000313" key="3">
    <source>
        <dbReference type="Proteomes" id="UP000193642"/>
    </source>
</evidence>
<keyword evidence="3" id="KW-1185">Reference proteome</keyword>
<dbReference type="InterPro" id="IPR058913">
    <property type="entry name" value="Integrase_dom_put"/>
</dbReference>